<dbReference type="SUPFAM" id="SSF53756">
    <property type="entry name" value="UDP-Glycosyltransferase/glycogen phosphorylase"/>
    <property type="match status" value="1"/>
</dbReference>
<dbReference type="EMBL" id="CP025613">
    <property type="protein sequence ID" value="AUN33408.1"/>
    <property type="molecule type" value="Genomic_DNA"/>
</dbReference>
<geneLocation type="plasmid" evidence="1 2">
    <name>unnamed1</name>
</geneLocation>
<gene>
    <name evidence="1" type="ORF">C0V82_23915</name>
</gene>
<keyword evidence="2" id="KW-1185">Reference proteome</keyword>
<name>A0A2K9NJZ9_9PROT</name>
<dbReference type="Proteomes" id="UP000234752">
    <property type="component" value="Plasmid unnamed1"/>
</dbReference>
<sequence>MMTKLVYLCDWLPPDFGAVGQYAVMHCRERAALGYDVTLVGLTSGNEANLTEETVGPGTVRTLRLPAPPLDRASLGRRLAWTVRTNAMLISRAWKYLSAADEVLFTGSPPFLLHFLVPLNVVLRKKLIYRIADFHPECLIASRAKPSKVLDAALALTIWLRRRVQMFEASGEDQVRLLRRYGIPADNIVLKRDPPPVELKGDEVPLAVPAELTGKKILLYSGNWGVAHDTDTFIDAYIRHHRSGSGTVGLWLNAIGAGADVVEQRLKDEGLPVARGRPVPFGDLGRLLVTPDAHLITLRDGFVAYVIPSKTYGCIASGKDVLYVGSPESDVDLICREGQREGQRYIRTDVGDADAVFQALETLGA</sequence>
<evidence type="ECO:0000313" key="1">
    <source>
        <dbReference type="EMBL" id="AUN33408.1"/>
    </source>
</evidence>
<proteinExistence type="predicted"/>
<accession>A0A2K9NJZ9</accession>
<reference evidence="1 2" key="1">
    <citation type="submission" date="2017-12" db="EMBL/GenBank/DDBJ databases">
        <title>Genomes of bacteria within cyanobacterial aggregates.</title>
        <authorList>
            <person name="Cai H."/>
        </authorList>
    </citation>
    <scope>NUCLEOTIDE SEQUENCE [LARGE SCALE GENOMIC DNA]</scope>
    <source>
        <strain evidence="1 2">TH16</strain>
        <plasmid evidence="1 2">unnamed1</plasmid>
    </source>
</reference>
<dbReference type="RefSeq" id="WP_102114921.1">
    <property type="nucleotide sequence ID" value="NZ_BMGN01000001.1"/>
</dbReference>
<evidence type="ECO:0008006" key="3">
    <source>
        <dbReference type="Google" id="ProtNLM"/>
    </source>
</evidence>
<dbReference type="OrthoDB" id="185319at2"/>
<protein>
    <recommendedName>
        <fullName evidence="3">Glycosyltransferase subfamily 4-like N-terminal domain-containing protein</fullName>
    </recommendedName>
</protein>
<dbReference type="AlphaFoldDB" id="A0A2K9NJZ9"/>
<dbReference type="KEGG" id="ncb:C0V82_23915"/>
<organism evidence="1 2">
    <name type="scientific">Niveispirillum cyanobacteriorum</name>
    <dbReference type="NCBI Taxonomy" id="1612173"/>
    <lineage>
        <taxon>Bacteria</taxon>
        <taxon>Pseudomonadati</taxon>
        <taxon>Pseudomonadota</taxon>
        <taxon>Alphaproteobacteria</taxon>
        <taxon>Rhodospirillales</taxon>
        <taxon>Azospirillaceae</taxon>
        <taxon>Niveispirillum</taxon>
    </lineage>
</organism>
<evidence type="ECO:0000313" key="2">
    <source>
        <dbReference type="Proteomes" id="UP000234752"/>
    </source>
</evidence>
<keyword evidence="1" id="KW-0614">Plasmid</keyword>